<dbReference type="Pfam" id="PF01026">
    <property type="entry name" value="TatD_DNase"/>
    <property type="match status" value="1"/>
</dbReference>
<dbReference type="PANTHER" id="PTHR47345">
    <property type="entry name" value="CUT9-INTERACTING PROTEIN SCN1"/>
    <property type="match status" value="1"/>
</dbReference>
<dbReference type="RefSeq" id="XP_019009052.1">
    <property type="nucleotide sequence ID" value="XM_019157412.1"/>
</dbReference>
<gene>
    <name evidence="2" type="ORF">I206_05693</name>
    <name evidence="3" type="ORF">I206_107367</name>
</gene>
<protein>
    <recommendedName>
        <fullName evidence="5">TatD DNase</fullName>
    </recommendedName>
</protein>
<dbReference type="InterPro" id="IPR032466">
    <property type="entry name" value="Metal_Hydrolase"/>
</dbReference>
<sequence length="431" mass="49368">MCIQNDDSFPSRQDIDSDKIKGTECPDWETILLPPDHILSHLTDAHCHPTDLNQTLETYDNVKLGGLASMATIPTDQDRVKSLSRDRPWNSKRDKGKGKEGKGVGVVACFGYHPWFTHQYTLQSPKAIPSKEEHYFSLFAPTSDKNKDLLNMLLPYLPDPLSFDTLLYKLKEDIQKSLSEGRLTMLGEVGLDGSARMRWPKSARHLHPDFITTESTKDEDEDSEWRRLTPFKVPMNHQRSILEKQMDLAVELGVNVSFHSVACAGPSLDTLISMRNRHGIRFTNRINVDLHSAGGWSPEFWKQAERNLSNLYASPSIFITSRSPSASSLIAAISKDRMLIESDSHDVTLSDRLVWAATEWISRCKGWKLESRDEHPFDIAGKVEDWNLYDDGMEEEEIDHKGDIIDKKDDDIWTVRKLERNWMRFIKLIED</sequence>
<dbReference type="EMBL" id="KI894014">
    <property type="protein sequence ID" value="OCF47833.1"/>
    <property type="molecule type" value="Genomic_DNA"/>
</dbReference>
<evidence type="ECO:0000313" key="4">
    <source>
        <dbReference type="Proteomes" id="UP000094020"/>
    </source>
</evidence>
<dbReference type="SUPFAM" id="SSF51556">
    <property type="entry name" value="Metallo-dependent hydrolases"/>
    <property type="match status" value="1"/>
</dbReference>
<dbReference type="OrthoDB" id="413993at2759"/>
<feature type="compositionally biased region" description="Basic and acidic residues" evidence="1">
    <location>
        <begin position="76"/>
        <end position="101"/>
    </location>
</feature>
<proteinExistence type="predicted"/>
<evidence type="ECO:0008006" key="5">
    <source>
        <dbReference type="Google" id="ProtNLM"/>
    </source>
</evidence>
<dbReference type="PANTHER" id="PTHR47345:SF1">
    <property type="entry name" value="CUT9-INTERACTING PROTEIN SCN1"/>
    <property type="match status" value="1"/>
</dbReference>
<feature type="region of interest" description="Disordered" evidence="1">
    <location>
        <begin position="1"/>
        <end position="20"/>
    </location>
</feature>
<dbReference type="GeneID" id="30174062"/>
<reference evidence="3" key="4">
    <citation type="submission" date="2024-02" db="EMBL/GenBank/DDBJ databases">
        <title>Comparative genomics of Cryptococcus and Kwoniella reveals pathogenesis evolution and contrasting modes of karyotype evolution via chromosome fusion or intercentromeric recombination.</title>
        <authorList>
            <person name="Coelho M.A."/>
            <person name="David-Palma M."/>
            <person name="Shea T."/>
            <person name="Bowers K."/>
            <person name="McGinley-Smith S."/>
            <person name="Mohammad A.W."/>
            <person name="Gnirke A."/>
            <person name="Yurkov A.M."/>
            <person name="Nowrousian M."/>
            <person name="Sun S."/>
            <person name="Cuomo C.A."/>
            <person name="Heitman J."/>
        </authorList>
    </citation>
    <scope>NUCLEOTIDE SEQUENCE</scope>
    <source>
        <strain evidence="3">CBS 10737</strain>
    </source>
</reference>
<feature type="region of interest" description="Disordered" evidence="1">
    <location>
        <begin position="75"/>
        <end position="101"/>
    </location>
</feature>
<evidence type="ECO:0000313" key="2">
    <source>
        <dbReference type="EMBL" id="OCF47833.1"/>
    </source>
</evidence>
<dbReference type="InterPro" id="IPR001130">
    <property type="entry name" value="TatD-like"/>
</dbReference>
<keyword evidence="4" id="KW-1185">Reference proteome</keyword>
<reference evidence="3" key="2">
    <citation type="submission" date="2013-07" db="EMBL/GenBank/DDBJ databases">
        <authorList>
            <consortium name="The Broad Institute Genome Sequencing Platform"/>
            <person name="Cuomo C."/>
            <person name="Litvintseva A."/>
            <person name="Chen Y."/>
            <person name="Heitman J."/>
            <person name="Sun S."/>
            <person name="Springer D."/>
            <person name="Dromer F."/>
            <person name="Young S.K."/>
            <person name="Zeng Q."/>
            <person name="Gargeya S."/>
            <person name="Fitzgerald M."/>
            <person name="Abouelleil A."/>
            <person name="Alvarado L."/>
            <person name="Berlin A.M."/>
            <person name="Chapman S.B."/>
            <person name="Dewar J."/>
            <person name="Goldberg J."/>
            <person name="Griggs A."/>
            <person name="Gujja S."/>
            <person name="Hansen M."/>
            <person name="Howarth C."/>
            <person name="Imamovic A."/>
            <person name="Larimer J."/>
            <person name="McCowan C."/>
            <person name="Murphy C."/>
            <person name="Pearson M."/>
            <person name="Priest M."/>
            <person name="Roberts A."/>
            <person name="Saif S."/>
            <person name="Shea T."/>
            <person name="Sykes S."/>
            <person name="Wortman J."/>
            <person name="Nusbaum C."/>
            <person name="Birren B."/>
        </authorList>
    </citation>
    <scope>NUCLEOTIDE SEQUENCE</scope>
    <source>
        <strain evidence="3">CBS 10737</strain>
    </source>
</reference>
<reference evidence="2" key="1">
    <citation type="submission" date="2013-07" db="EMBL/GenBank/DDBJ databases">
        <title>The Genome Sequence of Cryptococcus pinus CBS10737.</title>
        <authorList>
            <consortium name="The Broad Institute Genome Sequencing Platform"/>
            <person name="Cuomo C."/>
            <person name="Litvintseva A."/>
            <person name="Chen Y."/>
            <person name="Heitman J."/>
            <person name="Sun S."/>
            <person name="Springer D."/>
            <person name="Dromer F."/>
            <person name="Young S.K."/>
            <person name="Zeng Q."/>
            <person name="Gargeya S."/>
            <person name="Fitzgerald M."/>
            <person name="Abouelleil A."/>
            <person name="Alvarado L."/>
            <person name="Berlin A.M."/>
            <person name="Chapman S.B."/>
            <person name="Dewar J."/>
            <person name="Goldberg J."/>
            <person name="Griggs A."/>
            <person name="Gujja S."/>
            <person name="Hansen M."/>
            <person name="Howarth C."/>
            <person name="Imamovic A."/>
            <person name="Larimer J."/>
            <person name="McCowan C."/>
            <person name="Murphy C."/>
            <person name="Pearson M."/>
            <person name="Priest M."/>
            <person name="Roberts A."/>
            <person name="Saif S."/>
            <person name="Shea T."/>
            <person name="Sykes S."/>
            <person name="Wortman J."/>
            <person name="Nusbaum C."/>
            <person name="Birren B."/>
        </authorList>
    </citation>
    <scope>NUCLEOTIDE SEQUENCE [LARGE SCALE GENOMIC DNA]</scope>
    <source>
        <strain evidence="2">CBS 10737</strain>
    </source>
</reference>
<organism evidence="2">
    <name type="scientific">Kwoniella pini CBS 10737</name>
    <dbReference type="NCBI Taxonomy" id="1296096"/>
    <lineage>
        <taxon>Eukaryota</taxon>
        <taxon>Fungi</taxon>
        <taxon>Dikarya</taxon>
        <taxon>Basidiomycota</taxon>
        <taxon>Agaricomycotina</taxon>
        <taxon>Tremellomycetes</taxon>
        <taxon>Tremellales</taxon>
        <taxon>Cryptococcaceae</taxon>
        <taxon>Kwoniella</taxon>
    </lineage>
</organism>
<dbReference type="AlphaFoldDB" id="A0A1B9HX38"/>
<name>A0A1B9HX38_9TREE</name>
<dbReference type="InterPro" id="IPR053044">
    <property type="entry name" value="Metallo-hydrolase/TatD-type"/>
</dbReference>
<evidence type="ECO:0000256" key="1">
    <source>
        <dbReference type="SAM" id="MobiDB-lite"/>
    </source>
</evidence>
<evidence type="ECO:0000313" key="3">
    <source>
        <dbReference type="EMBL" id="WWC73400.1"/>
    </source>
</evidence>
<dbReference type="GO" id="GO:0016788">
    <property type="term" value="F:hydrolase activity, acting on ester bonds"/>
    <property type="evidence" value="ECO:0007669"/>
    <property type="project" value="InterPro"/>
</dbReference>
<dbReference type="Gene3D" id="3.20.20.140">
    <property type="entry name" value="Metal-dependent hydrolases"/>
    <property type="match status" value="1"/>
</dbReference>
<dbReference type="Proteomes" id="UP000094020">
    <property type="component" value="Chromosome 11"/>
</dbReference>
<dbReference type="EMBL" id="CP144529">
    <property type="protein sequence ID" value="WWC73400.1"/>
    <property type="molecule type" value="Genomic_DNA"/>
</dbReference>
<accession>A0A1B9HX38</accession>
<dbReference type="KEGG" id="kpin:30174062"/>
<reference evidence="2" key="3">
    <citation type="submission" date="2016-07" db="EMBL/GenBank/DDBJ databases">
        <title>Evolution of pathogenesis and genome organization in the Tremellales.</title>
        <authorList>
            <person name="Cuomo C."/>
            <person name="Litvintseva A."/>
            <person name="Heitman J."/>
            <person name="Chen Y."/>
            <person name="Sun S."/>
            <person name="Springer D."/>
            <person name="Dromer F."/>
            <person name="Young S."/>
            <person name="Zeng Q."/>
            <person name="Chapman S."/>
            <person name="Gujja S."/>
            <person name="Saif S."/>
            <person name="Birren B."/>
        </authorList>
    </citation>
    <scope>NUCLEOTIDE SEQUENCE</scope>
    <source>
        <strain evidence="2">CBS 10737</strain>
    </source>
</reference>
<feature type="compositionally biased region" description="Polar residues" evidence="1">
    <location>
        <begin position="1"/>
        <end position="11"/>
    </location>
</feature>